<dbReference type="EMBL" id="CM056743">
    <property type="protein sequence ID" value="KAJ8670460.1"/>
    <property type="molecule type" value="Genomic_DNA"/>
</dbReference>
<evidence type="ECO:0000313" key="1">
    <source>
        <dbReference type="EMBL" id="KAJ8670460.1"/>
    </source>
</evidence>
<comment type="caution">
    <text evidence="1">The sequence shown here is derived from an EMBL/GenBank/DDBJ whole genome shotgun (WGS) entry which is preliminary data.</text>
</comment>
<keyword evidence="2" id="KW-1185">Reference proteome</keyword>
<gene>
    <name evidence="1" type="ORF">QAD02_001719</name>
</gene>
<evidence type="ECO:0000313" key="2">
    <source>
        <dbReference type="Proteomes" id="UP001239111"/>
    </source>
</evidence>
<organism evidence="1 2">
    <name type="scientific">Eretmocerus hayati</name>
    <dbReference type="NCBI Taxonomy" id="131215"/>
    <lineage>
        <taxon>Eukaryota</taxon>
        <taxon>Metazoa</taxon>
        <taxon>Ecdysozoa</taxon>
        <taxon>Arthropoda</taxon>
        <taxon>Hexapoda</taxon>
        <taxon>Insecta</taxon>
        <taxon>Pterygota</taxon>
        <taxon>Neoptera</taxon>
        <taxon>Endopterygota</taxon>
        <taxon>Hymenoptera</taxon>
        <taxon>Apocrita</taxon>
        <taxon>Proctotrupomorpha</taxon>
        <taxon>Chalcidoidea</taxon>
        <taxon>Aphelinidae</taxon>
        <taxon>Aphelininae</taxon>
        <taxon>Eretmocerus</taxon>
    </lineage>
</organism>
<proteinExistence type="predicted"/>
<name>A0ACC2NH27_9HYME</name>
<reference evidence="1" key="1">
    <citation type="submission" date="2023-04" db="EMBL/GenBank/DDBJ databases">
        <title>A chromosome-level genome assembly of the parasitoid wasp Eretmocerus hayati.</title>
        <authorList>
            <person name="Zhong Y."/>
            <person name="Liu S."/>
            <person name="Liu Y."/>
        </authorList>
    </citation>
    <scope>NUCLEOTIDE SEQUENCE</scope>
    <source>
        <strain evidence="1">ZJU_SS_LIU_2023</strain>
    </source>
</reference>
<sequence length="734" mass="79960">MDHILIPSIHLTVNPLTVSIEGANQPLSAEKRQDLVCVTSGSRPPASIIWMKEDQRLPHSKDTTTNDGNTTTSVLSFIPSKDDAGKQLICRAENEIMRSGPIQDERLLEIQYKPEAKIQLGKSLDPGAIKEGSDVYFDCIIEAEPTVYKVEWRHQNRTLHHNISRGVIISNQSLVLQGVDRTNAGNYTCVGFNLEGDGESRPFYLNVMFTPTCKANQNKVYGVAKQEKASISCQVDANPSEVDFHWSFNNSAESVELSSNRVSRNGTTSTAEYTPKIELDYGTLLCWATNEIGHQQIPCVYHIIAAGRPDAVHNCSTHNTSKTSFEVRCSDGFNGGLEQSFLLEVREISSQDLKANISSPTPHFIVSQLDAGSLYQAFVYAYNGKGRSEPIIVQAGTLSPPEKQLTSESERPRPPMRLTPMLSVMIGVVAALVIVAVIVMIVLRIQHSQVDEQGKSPVEDNAGGKSSKPTPIQRELRFRECDSLISDEKHHPDDSPFGKLDPIPSGDCSETDEKNPDIIPQQITGEEVSEYLRKRRLVSTIETSPSRGLLERSAVAAAVGSRGNYVGYCTIRSSMPLRDLSNNTIKFKQKNMGLVSSSGGMSSEICESGMCTLPRQQSMHHHWPSPGAHSIAASSGLIPSGPTVVYTTAPHPNRGHPHHHHAATLLQRGGGAAVTVQLPPTNLECCPGMIASTTTTITTPTQEHLLPPPPPPAVAKPPLGPPQSILVNKRESSV</sequence>
<protein>
    <submittedName>
        <fullName evidence="1">Uncharacterized protein</fullName>
    </submittedName>
</protein>
<dbReference type="Proteomes" id="UP001239111">
    <property type="component" value="Chromosome 3"/>
</dbReference>
<accession>A0ACC2NH27</accession>